<comment type="caution">
    <text evidence="2">The sequence shown here is derived from an EMBL/GenBank/DDBJ whole genome shotgun (WGS) entry which is preliminary data.</text>
</comment>
<dbReference type="STRING" id="1552123.EP57_01000"/>
<dbReference type="Proteomes" id="UP000029844">
    <property type="component" value="Unassembled WGS sequence"/>
</dbReference>
<keyword evidence="4" id="KW-1185">Reference proteome</keyword>
<feature type="signal peptide" evidence="1">
    <location>
        <begin position="1"/>
        <end position="25"/>
    </location>
</feature>
<dbReference type="GeneID" id="58716024"/>
<gene>
    <name evidence="2" type="ORF">EP57_01000</name>
    <name evidence="3" type="ORF">HCA52_13320</name>
</gene>
<proteinExistence type="predicted"/>
<evidence type="ECO:0000313" key="5">
    <source>
        <dbReference type="Proteomes" id="UP000539064"/>
    </source>
</evidence>
<dbReference type="AlphaFoldDB" id="A0A099WHY8"/>
<evidence type="ECO:0000313" key="3">
    <source>
        <dbReference type="EMBL" id="MBC1794405.1"/>
    </source>
</evidence>
<name>A0A099WHY8_9LIST</name>
<reference evidence="2 4" key="1">
    <citation type="submission" date="2014-05" db="EMBL/GenBank/DDBJ databases">
        <title>Novel Listeriaceae from food processing environments.</title>
        <authorList>
            <person name="den Bakker H.C."/>
        </authorList>
    </citation>
    <scope>NUCLEOTIDE SEQUENCE [LARGE SCALE GENOMIC DNA]</scope>
    <source>
        <strain evidence="2 4">FSL A5-0281</strain>
    </source>
</reference>
<evidence type="ECO:0000256" key="1">
    <source>
        <dbReference type="SAM" id="SignalP"/>
    </source>
</evidence>
<dbReference type="EMBL" id="JNFA01000002">
    <property type="protein sequence ID" value="KGL44567.1"/>
    <property type="molecule type" value="Genomic_DNA"/>
</dbReference>
<feature type="chain" id="PRO_5041596418" description="Cadherin-like beta sandwich domain-containing protein" evidence="1">
    <location>
        <begin position="26"/>
        <end position="151"/>
    </location>
</feature>
<sequence>MRNSFFKVLLFILFFSTSIHIPVQAATTSPTTSNLSADAFVDMFDIDDYTAANPYIVVSGHSASITFTTDQPAKISLHNDVTTIKTKDYVQDQEITVSLLQETNTFVLTVTTESGATTTHSITIKTAAKPKHKVMPKFAETSITSPRRSHY</sequence>
<evidence type="ECO:0008006" key="6">
    <source>
        <dbReference type="Google" id="ProtNLM"/>
    </source>
</evidence>
<dbReference type="Proteomes" id="UP000539064">
    <property type="component" value="Unassembled WGS sequence"/>
</dbReference>
<dbReference type="EMBL" id="JAARVG010000013">
    <property type="protein sequence ID" value="MBC1794405.1"/>
    <property type="molecule type" value="Genomic_DNA"/>
</dbReference>
<protein>
    <recommendedName>
        <fullName evidence="6">Cadherin-like beta sandwich domain-containing protein</fullName>
    </recommendedName>
</protein>
<organism evidence="2 4">
    <name type="scientific">Listeria booriae</name>
    <dbReference type="NCBI Taxonomy" id="1552123"/>
    <lineage>
        <taxon>Bacteria</taxon>
        <taxon>Bacillati</taxon>
        <taxon>Bacillota</taxon>
        <taxon>Bacilli</taxon>
        <taxon>Bacillales</taxon>
        <taxon>Listeriaceae</taxon>
        <taxon>Listeria</taxon>
    </lineage>
</organism>
<reference evidence="3 5" key="2">
    <citation type="submission" date="2020-03" db="EMBL/GenBank/DDBJ databases">
        <title>Soil Listeria distribution.</title>
        <authorList>
            <person name="Liao J."/>
            <person name="Wiedmann M."/>
        </authorList>
    </citation>
    <scope>NUCLEOTIDE SEQUENCE [LARGE SCALE GENOMIC DNA]</scope>
    <source>
        <strain evidence="3 5">FSL L7-0978</strain>
    </source>
</reference>
<dbReference type="eggNOG" id="ENOG50342U8">
    <property type="taxonomic scope" value="Bacteria"/>
</dbReference>
<evidence type="ECO:0000313" key="4">
    <source>
        <dbReference type="Proteomes" id="UP000029844"/>
    </source>
</evidence>
<evidence type="ECO:0000313" key="2">
    <source>
        <dbReference type="EMBL" id="KGL44567.1"/>
    </source>
</evidence>
<dbReference type="OrthoDB" id="2361453at2"/>
<dbReference type="RefSeq" id="WP_036083324.1">
    <property type="nucleotide sequence ID" value="NZ_CBCSHQ010000008.1"/>
</dbReference>
<accession>A0A099WHY8</accession>
<keyword evidence="1" id="KW-0732">Signal</keyword>